<feature type="transmembrane region" description="Helical" evidence="8">
    <location>
        <begin position="522"/>
        <end position="541"/>
    </location>
</feature>
<evidence type="ECO:0000256" key="6">
    <source>
        <dbReference type="ARBA" id="ARBA00023136"/>
    </source>
</evidence>
<protein>
    <submittedName>
        <fullName evidence="11">DEBR0S1_14972g1_1</fullName>
    </submittedName>
</protein>
<keyword evidence="6 8" id="KW-0472">Membrane</keyword>
<evidence type="ECO:0000313" key="11">
    <source>
        <dbReference type="EMBL" id="VUG16366.1"/>
    </source>
</evidence>
<feature type="transmembrane region" description="Helical" evidence="8">
    <location>
        <begin position="434"/>
        <end position="455"/>
    </location>
</feature>
<feature type="compositionally biased region" description="Polar residues" evidence="7">
    <location>
        <begin position="738"/>
        <end position="747"/>
    </location>
</feature>
<keyword evidence="12" id="KW-1185">Reference proteome</keyword>
<evidence type="ECO:0000313" key="12">
    <source>
        <dbReference type="Proteomes" id="UP000478008"/>
    </source>
</evidence>
<feature type="transmembrane region" description="Helical" evidence="8">
    <location>
        <begin position="553"/>
        <end position="574"/>
    </location>
</feature>
<feature type="transmembrane region" description="Helical" evidence="8">
    <location>
        <begin position="580"/>
        <end position="613"/>
    </location>
</feature>
<dbReference type="Proteomes" id="UP000478008">
    <property type="component" value="Unassembled WGS sequence"/>
</dbReference>
<keyword evidence="5 8" id="KW-1133">Transmembrane helix</keyword>
<evidence type="ECO:0000256" key="3">
    <source>
        <dbReference type="ARBA" id="ARBA00022692"/>
    </source>
</evidence>
<dbReference type="GO" id="GO:0055085">
    <property type="term" value="P:transmembrane transport"/>
    <property type="evidence" value="ECO:0007669"/>
    <property type="project" value="TreeGrafter"/>
</dbReference>
<feature type="transmembrane region" description="Helical" evidence="8">
    <location>
        <begin position="497"/>
        <end position="516"/>
    </location>
</feature>
<sequence length="817" mass="90383">MLFLTLLLALVCPALAKRQLFSTSLVTCMENTKIVPHYFKVTFDPDKRSLKYDISITTEVSGYIYAYVDVYAYGIDVIQEELNFCSIGWKQFCPMFTGSMEVESVEYIDKKYVDMIPGIAFTFPDLDAVARIIIVNSKNEPVGCLQSSFSNGRTVSHIGAKWATAVVAGIGLLISSVLSLFGNSASASRMSAMSLTMFTYFQSVIIISMLHVQKIPPIAGAWSENLAWSMGLIETSFMQKIFRWYVQATGGTPTQYLTSTTLSLLAQRSLDFGVDIMNNGLWSAVSTLVTGGSSLARRATQPDSSNFINMDDVKGSKFLKILRGMIRVGYKAGIEPTSIVCTGFTFFIIFLYVLVAGFLVFRLACRGRRGRRDGAESIDAPIDQKRPSLFRRSVAPDYAWNTTLKGTLLRYIYIGFPQLVILSLWEFTQVDSPAVVVIAVFFLLLALSTMGYSCYKVIKFGRQSVAEHNNAAAILYGESRILGKYGFLYTMLDAQKYWFAGVMLLYWLVKFIFVSLCQGSGKTQALVIFVLDLAYTIYTGIQKPYLDKPTNVMNICISSVNTVNSLFFTFFSGLFHTPSAVAAIMGLVFFFLNAVFSLLLLIYILFFACVVVFSKNPDAKFSPAKDDRASFRKKHQSLYNGPDGAEELLDLGQVAQAHNANWASEMYKLKNLVDSSNSASEVKDEGSELVADDSDKPKRSGSRLGLKIKDTLHRGKSLLSRKGTTRKNKKQEADDLPLTSNSPTSKGSGHDTIGDLQPPDRFVKSDSGHVSIPSSSSNYGLHQRLTSVDGSVDTSLYTNEATQPANLYKTNGSYGHY</sequence>
<keyword evidence="3 8" id="KW-0812">Transmembrane</keyword>
<evidence type="ECO:0000256" key="4">
    <source>
        <dbReference type="ARBA" id="ARBA00022729"/>
    </source>
</evidence>
<gene>
    <name evidence="11" type="primary">FLC1</name>
    <name evidence="11" type="ORF">DEBR0S1_14972G</name>
</gene>
<feature type="domain" description="ML-like" evidence="10">
    <location>
        <begin position="18"/>
        <end position="156"/>
    </location>
</feature>
<feature type="region of interest" description="Disordered" evidence="7">
    <location>
        <begin position="683"/>
        <end position="782"/>
    </location>
</feature>
<accession>A0A7D9GXD3</accession>
<dbReference type="InterPro" id="IPR040241">
    <property type="entry name" value="TRP_Flc/Pkd2-like"/>
</dbReference>
<name>A0A7D9GXD3_DEKBR</name>
<dbReference type="InterPro" id="IPR010308">
    <property type="entry name" value="TRP_C"/>
</dbReference>
<dbReference type="EMBL" id="CABFWN010000001">
    <property type="protein sequence ID" value="VUG16366.1"/>
    <property type="molecule type" value="Genomic_DNA"/>
</dbReference>
<dbReference type="SMART" id="SM01320">
    <property type="entry name" value="TRP_N"/>
    <property type="match status" value="1"/>
</dbReference>
<feature type="signal peptide" evidence="9">
    <location>
        <begin position="1"/>
        <end position="16"/>
    </location>
</feature>
<feature type="transmembrane region" description="Helical" evidence="8">
    <location>
        <begin position="162"/>
        <end position="181"/>
    </location>
</feature>
<proteinExistence type="inferred from homology"/>
<dbReference type="PANTHER" id="PTHR31145:SF4">
    <property type="entry name" value="FLAVIN CARRIER PROTEIN 1-RELATED"/>
    <property type="match status" value="1"/>
</dbReference>
<evidence type="ECO:0000259" key="10">
    <source>
        <dbReference type="SMART" id="SM01320"/>
    </source>
</evidence>
<feature type="transmembrane region" description="Helical" evidence="8">
    <location>
        <begin position="408"/>
        <end position="428"/>
    </location>
</feature>
<dbReference type="PANTHER" id="PTHR31145">
    <property type="entry name" value="INTEGRAL MEMBRANE PROTEIN (AFU_ORTHOLOGUE AFUA_7G01610)"/>
    <property type="match status" value="1"/>
</dbReference>
<feature type="transmembrane region" description="Helical" evidence="8">
    <location>
        <begin position="193"/>
        <end position="212"/>
    </location>
</feature>
<evidence type="ECO:0000256" key="1">
    <source>
        <dbReference type="ARBA" id="ARBA00004141"/>
    </source>
</evidence>
<evidence type="ECO:0000256" key="7">
    <source>
        <dbReference type="SAM" id="MobiDB-lite"/>
    </source>
</evidence>
<dbReference type="GO" id="GO:0016020">
    <property type="term" value="C:membrane"/>
    <property type="evidence" value="ECO:0007669"/>
    <property type="project" value="UniProtKB-SubCell"/>
</dbReference>
<evidence type="ECO:0000256" key="8">
    <source>
        <dbReference type="SAM" id="Phobius"/>
    </source>
</evidence>
<evidence type="ECO:0000256" key="9">
    <source>
        <dbReference type="SAM" id="SignalP"/>
    </source>
</evidence>
<evidence type="ECO:0000256" key="2">
    <source>
        <dbReference type="ARBA" id="ARBA00010642"/>
    </source>
</evidence>
<feature type="chain" id="PRO_5029001311" evidence="9">
    <location>
        <begin position="17"/>
        <end position="817"/>
    </location>
</feature>
<comment type="similarity">
    <text evidence="2">Belongs to the transient receptor potential (TRP) ion channel family.</text>
</comment>
<evidence type="ECO:0000256" key="5">
    <source>
        <dbReference type="ARBA" id="ARBA00022989"/>
    </source>
</evidence>
<dbReference type="InterPro" id="IPR032800">
    <property type="entry name" value="TRP_N"/>
</dbReference>
<dbReference type="Pfam" id="PF14558">
    <property type="entry name" value="TRP_N"/>
    <property type="match status" value="1"/>
</dbReference>
<dbReference type="Pfam" id="PF06011">
    <property type="entry name" value="TRP"/>
    <property type="match status" value="1"/>
</dbReference>
<reference evidence="11 12" key="1">
    <citation type="submission" date="2019-07" db="EMBL/GenBank/DDBJ databases">
        <authorList>
            <person name="Friedrich A."/>
            <person name="Schacherer J."/>
        </authorList>
    </citation>
    <scope>NUCLEOTIDE SEQUENCE [LARGE SCALE GENOMIC DNA]</scope>
</reference>
<dbReference type="AlphaFoldDB" id="A0A7D9GXD3"/>
<feature type="compositionally biased region" description="Polar residues" evidence="7">
    <location>
        <begin position="772"/>
        <end position="782"/>
    </location>
</feature>
<comment type="subcellular location">
    <subcellularLocation>
        <location evidence="1">Membrane</location>
        <topology evidence="1">Multi-pass membrane protein</topology>
    </subcellularLocation>
</comment>
<dbReference type="GO" id="GO:0009272">
    <property type="term" value="P:fungal-type cell wall biogenesis"/>
    <property type="evidence" value="ECO:0007669"/>
    <property type="project" value="TreeGrafter"/>
</dbReference>
<feature type="transmembrane region" description="Helical" evidence="8">
    <location>
        <begin position="344"/>
        <end position="364"/>
    </location>
</feature>
<organism evidence="11 12">
    <name type="scientific">Dekkera bruxellensis</name>
    <name type="common">Brettanomyces custersii</name>
    <dbReference type="NCBI Taxonomy" id="5007"/>
    <lineage>
        <taxon>Eukaryota</taxon>
        <taxon>Fungi</taxon>
        <taxon>Dikarya</taxon>
        <taxon>Ascomycota</taxon>
        <taxon>Saccharomycotina</taxon>
        <taxon>Pichiomycetes</taxon>
        <taxon>Pichiales</taxon>
        <taxon>Pichiaceae</taxon>
        <taxon>Brettanomyces</taxon>
    </lineage>
</organism>
<keyword evidence="4 9" id="KW-0732">Signal</keyword>